<dbReference type="InterPro" id="IPR012000">
    <property type="entry name" value="Thiamin_PyroP_enz_cen_dom"/>
</dbReference>
<dbReference type="GO" id="GO:0003824">
    <property type="term" value="F:catalytic activity"/>
    <property type="evidence" value="ECO:0007669"/>
    <property type="project" value="InterPro"/>
</dbReference>
<dbReference type="InterPro" id="IPR047212">
    <property type="entry name" value="TPP_POXB-like"/>
</dbReference>
<dbReference type="Pfam" id="PF00205">
    <property type="entry name" value="TPP_enzyme_M"/>
    <property type="match status" value="1"/>
</dbReference>
<dbReference type="GO" id="GO:0019752">
    <property type="term" value="P:carboxylic acid metabolic process"/>
    <property type="evidence" value="ECO:0007669"/>
    <property type="project" value="UniProtKB-ARBA"/>
</dbReference>
<evidence type="ECO:0000256" key="2">
    <source>
        <dbReference type="ARBA" id="ARBA00023052"/>
    </source>
</evidence>
<dbReference type="EMBL" id="FONS01000001">
    <property type="protein sequence ID" value="SFE48782.1"/>
    <property type="molecule type" value="Genomic_DNA"/>
</dbReference>
<feature type="domain" description="Thiamine pyrophosphate enzyme N-terminal TPP-binding" evidence="6">
    <location>
        <begin position="19"/>
        <end position="129"/>
    </location>
</feature>
<evidence type="ECO:0000259" key="4">
    <source>
        <dbReference type="Pfam" id="PF00205"/>
    </source>
</evidence>
<protein>
    <submittedName>
        <fullName evidence="7">Pyruvate dehydrogenase (Quinone)</fullName>
    </submittedName>
</protein>
<dbReference type="PANTHER" id="PTHR42981">
    <property type="entry name" value="PYRUVATE DEHYDROGENASE [UBIQUINONE]"/>
    <property type="match status" value="1"/>
</dbReference>
<dbReference type="GO" id="GO:0000287">
    <property type="term" value="F:magnesium ion binding"/>
    <property type="evidence" value="ECO:0007669"/>
    <property type="project" value="InterPro"/>
</dbReference>
<evidence type="ECO:0000259" key="5">
    <source>
        <dbReference type="Pfam" id="PF02775"/>
    </source>
</evidence>
<dbReference type="InterPro" id="IPR047211">
    <property type="entry name" value="POXB-like"/>
</dbReference>
<accession>A0A1I2AY03</accession>
<dbReference type="Gene3D" id="3.40.50.1220">
    <property type="entry name" value="TPP-binding domain"/>
    <property type="match status" value="1"/>
</dbReference>
<dbReference type="PANTHER" id="PTHR42981:SF2">
    <property type="entry name" value="PYRUVATE DEHYDROGENASE [UBIQUINONE]"/>
    <property type="match status" value="1"/>
</dbReference>
<dbReference type="InterPro" id="IPR047210">
    <property type="entry name" value="TPP_PYR_POXB-like"/>
</dbReference>
<sequence length="589" mass="64164">MKPPPSGGFFLKFRFMTKTVAAQFVEILEQAGVTAVHGVVGDSLNGIVEEIRQSKTIKWVHYRHEEAAAFAAGAEAQITGKLAVCAGSCGPGNMHLINGLYDAHRSNAPVLAIAAHIPSEQIGTAYFQETRPESLFRECSYYCETIASARQMPRVLQIAMQHAVGQSGVAVVSISGDVAMEKAPSDQLEHQIFHNKPVIRPADDDLRKLAALINQHKKITLLCGAGCAGAHQELLSLAAAVKSPIVHALRGKEHVQYDNPYDVGMTGLIGLTSGYQAVEDCELLIMLGTDFPYKEWYPPKAKIVQLDIRPERLGRRCKLEMGLVGSVKETLEALLPLIDHAQDSSFLHKSQERYQDNRKNLMKHAQAVEGEAIHPEYLTRLLSEQASTNAVFTADVGTPSVWAARYIDMTAGRRLIGSFNHGSMASAMPQAIGAQLTDLNRQVISLSGDGGFAMMMGDILTIHQYDLPVKLVIYNNSSLGFVAMEMKVIGMPPFGTDLKNPDFAKMAEAIGIRGIRVEKAEDLEAAVAAALAHPGPVVLDVVVNQTELSMPPKIDLEQAKGFGIYMLKQTLKGDGKEVWDTIRSNFLSK</sequence>
<dbReference type="CDD" id="cd07039">
    <property type="entry name" value="TPP_PYR_POX"/>
    <property type="match status" value="1"/>
</dbReference>
<dbReference type="InterPro" id="IPR012001">
    <property type="entry name" value="Thiamin_PyroP_enz_TPP-bd_dom"/>
</dbReference>
<dbReference type="InterPro" id="IPR029035">
    <property type="entry name" value="DHS-like_NAD/FAD-binding_dom"/>
</dbReference>
<organism evidence="7 8">
    <name type="scientific">Pedobacter antarcticus</name>
    <dbReference type="NCBI Taxonomy" id="34086"/>
    <lineage>
        <taxon>Bacteria</taxon>
        <taxon>Pseudomonadati</taxon>
        <taxon>Bacteroidota</taxon>
        <taxon>Sphingobacteriia</taxon>
        <taxon>Sphingobacteriales</taxon>
        <taxon>Sphingobacteriaceae</taxon>
        <taxon>Pedobacter</taxon>
    </lineage>
</organism>
<comment type="similarity">
    <text evidence="1 3">Belongs to the TPP enzyme family.</text>
</comment>
<dbReference type="Pfam" id="PF02776">
    <property type="entry name" value="TPP_enzyme_N"/>
    <property type="match status" value="1"/>
</dbReference>
<name>A0A1I2AY03_9SPHI</name>
<dbReference type="InterPro" id="IPR029061">
    <property type="entry name" value="THDP-binding"/>
</dbReference>
<dbReference type="AlphaFoldDB" id="A0A1I2AY03"/>
<evidence type="ECO:0000313" key="7">
    <source>
        <dbReference type="EMBL" id="SFE48782.1"/>
    </source>
</evidence>
<dbReference type="Proteomes" id="UP000183129">
    <property type="component" value="Unassembled WGS sequence"/>
</dbReference>
<dbReference type="CDD" id="cd02014">
    <property type="entry name" value="TPP_POX"/>
    <property type="match status" value="1"/>
</dbReference>
<dbReference type="FunFam" id="3.40.50.1220:FF:000013">
    <property type="entry name" value="Pyruvate dehydrogenase [ubiquinone]"/>
    <property type="match status" value="1"/>
</dbReference>
<dbReference type="SUPFAM" id="SSF52518">
    <property type="entry name" value="Thiamin diphosphate-binding fold (THDP-binding)"/>
    <property type="match status" value="2"/>
</dbReference>
<keyword evidence="2 3" id="KW-0786">Thiamine pyrophosphate</keyword>
<dbReference type="InterPro" id="IPR011766">
    <property type="entry name" value="TPP_enzyme_TPP-bd"/>
</dbReference>
<keyword evidence="7" id="KW-0670">Pyruvate</keyword>
<dbReference type="Pfam" id="PF02775">
    <property type="entry name" value="TPP_enzyme_C"/>
    <property type="match status" value="1"/>
</dbReference>
<feature type="domain" description="Thiamine pyrophosphate enzyme TPP-binding" evidence="5">
    <location>
        <begin position="395"/>
        <end position="541"/>
    </location>
</feature>
<dbReference type="NCBIfam" id="NF006591">
    <property type="entry name" value="PRK09124.1"/>
    <property type="match status" value="1"/>
</dbReference>
<evidence type="ECO:0000256" key="1">
    <source>
        <dbReference type="ARBA" id="ARBA00007812"/>
    </source>
</evidence>
<evidence type="ECO:0000256" key="3">
    <source>
        <dbReference type="RuleBase" id="RU362132"/>
    </source>
</evidence>
<evidence type="ECO:0000313" key="8">
    <source>
        <dbReference type="Proteomes" id="UP000183129"/>
    </source>
</evidence>
<dbReference type="Gene3D" id="3.40.50.970">
    <property type="match status" value="2"/>
</dbReference>
<dbReference type="STRING" id="34086.SAMN04488084_10158"/>
<proteinExistence type="inferred from homology"/>
<reference evidence="7 8" key="1">
    <citation type="submission" date="2016-10" db="EMBL/GenBank/DDBJ databases">
        <authorList>
            <person name="de Groot N.N."/>
        </authorList>
    </citation>
    <scope>NUCLEOTIDE SEQUENCE [LARGE SCALE GENOMIC DNA]</scope>
    <source>
        <strain evidence="7 8">ATCC 51969</strain>
    </source>
</reference>
<dbReference type="SUPFAM" id="SSF52467">
    <property type="entry name" value="DHS-like NAD/FAD-binding domain"/>
    <property type="match status" value="1"/>
</dbReference>
<evidence type="ECO:0000259" key="6">
    <source>
        <dbReference type="Pfam" id="PF02776"/>
    </source>
</evidence>
<dbReference type="GO" id="GO:0030976">
    <property type="term" value="F:thiamine pyrophosphate binding"/>
    <property type="evidence" value="ECO:0007669"/>
    <property type="project" value="InterPro"/>
</dbReference>
<gene>
    <name evidence="7" type="ORF">SAMN03003324_00651</name>
</gene>
<feature type="domain" description="Thiamine pyrophosphate enzyme central" evidence="4">
    <location>
        <begin position="206"/>
        <end position="334"/>
    </location>
</feature>